<evidence type="ECO:0008006" key="14">
    <source>
        <dbReference type="Google" id="ProtNLM"/>
    </source>
</evidence>
<dbReference type="GO" id="GO:0006612">
    <property type="term" value="P:protein targeting to membrane"/>
    <property type="evidence" value="ECO:0007669"/>
    <property type="project" value="EnsemblFungi"/>
</dbReference>
<dbReference type="RefSeq" id="XP_003680330.1">
    <property type="nucleotide sequence ID" value="XM_003680282.1"/>
</dbReference>
<dbReference type="Pfam" id="PF01066">
    <property type="entry name" value="CDP-OH_P_transf"/>
    <property type="match status" value="1"/>
</dbReference>
<keyword evidence="8" id="KW-0594">Phospholipid biosynthesis</keyword>
<protein>
    <recommendedName>
        <fullName evidence="14">CDP-diacylglycerol--glycerol-3-phosphate 3-phosphatidyltransferase</fullName>
    </recommendedName>
</protein>
<keyword evidence="4 11" id="KW-0812">Transmembrane</keyword>
<dbReference type="STRING" id="1076872.G8ZRH7"/>
<keyword evidence="5 11" id="KW-1133">Transmembrane helix</keyword>
<dbReference type="GeneID" id="11500454"/>
<evidence type="ECO:0000256" key="1">
    <source>
        <dbReference type="ARBA" id="ARBA00004141"/>
    </source>
</evidence>
<evidence type="ECO:0000256" key="2">
    <source>
        <dbReference type="ARBA" id="ARBA00022516"/>
    </source>
</evidence>
<dbReference type="InterPro" id="IPR043130">
    <property type="entry name" value="CDP-OH_PTrfase_TM_dom"/>
</dbReference>
<dbReference type="EMBL" id="HE616744">
    <property type="protein sequence ID" value="CCE91119.1"/>
    <property type="molecule type" value="Genomic_DNA"/>
</dbReference>
<dbReference type="AlphaFoldDB" id="G8ZRH7"/>
<evidence type="ECO:0000256" key="8">
    <source>
        <dbReference type="ARBA" id="ARBA00023209"/>
    </source>
</evidence>
<dbReference type="InterPro" id="IPR000462">
    <property type="entry name" value="CDP-OH_P_trans"/>
</dbReference>
<dbReference type="FunFam" id="1.20.120.1760:FF:000017">
    <property type="entry name" value="Phosphatidyl synthase"/>
    <property type="match status" value="1"/>
</dbReference>
<dbReference type="GO" id="GO:0007006">
    <property type="term" value="P:mitochondrial membrane organization"/>
    <property type="evidence" value="ECO:0007669"/>
    <property type="project" value="EnsemblFungi"/>
</dbReference>
<dbReference type="InterPro" id="IPR048254">
    <property type="entry name" value="CDP_ALCOHOL_P_TRANSF_CS"/>
</dbReference>
<accession>G8ZRH7</accession>
<feature type="transmembrane region" description="Helical" evidence="11">
    <location>
        <begin position="197"/>
        <end position="214"/>
    </location>
</feature>
<dbReference type="GO" id="GO:0016020">
    <property type="term" value="C:membrane"/>
    <property type="evidence" value="ECO:0007669"/>
    <property type="project" value="UniProtKB-SubCell"/>
</dbReference>
<evidence type="ECO:0000256" key="6">
    <source>
        <dbReference type="ARBA" id="ARBA00023098"/>
    </source>
</evidence>
<evidence type="ECO:0000313" key="12">
    <source>
        <dbReference type="EMBL" id="CCE91119.1"/>
    </source>
</evidence>
<dbReference type="OrthoDB" id="10020554at2759"/>
<keyword evidence="13" id="KW-1185">Reference proteome</keyword>
<organism evidence="12 13">
    <name type="scientific">Torulaspora delbrueckii</name>
    <name type="common">Yeast</name>
    <name type="synonym">Candida colliculosa</name>
    <dbReference type="NCBI Taxonomy" id="4950"/>
    <lineage>
        <taxon>Eukaryota</taxon>
        <taxon>Fungi</taxon>
        <taxon>Dikarya</taxon>
        <taxon>Ascomycota</taxon>
        <taxon>Saccharomycotina</taxon>
        <taxon>Saccharomycetes</taxon>
        <taxon>Saccharomycetales</taxon>
        <taxon>Saccharomycetaceae</taxon>
        <taxon>Torulaspora</taxon>
    </lineage>
</organism>
<evidence type="ECO:0000256" key="11">
    <source>
        <dbReference type="SAM" id="Phobius"/>
    </source>
</evidence>
<dbReference type="InterPro" id="IPR050324">
    <property type="entry name" value="CDP-alcohol_PTase-I"/>
</dbReference>
<keyword evidence="2" id="KW-0444">Lipid biosynthesis</keyword>
<evidence type="ECO:0000256" key="3">
    <source>
        <dbReference type="ARBA" id="ARBA00022679"/>
    </source>
</evidence>
<dbReference type="eggNOG" id="KOG1617">
    <property type="taxonomic scope" value="Eukaryota"/>
</dbReference>
<comment type="subcellular location">
    <subcellularLocation>
        <location evidence="1">Membrane</location>
        <topology evidence="1">Multi-pass membrane protein</topology>
    </subcellularLocation>
</comment>
<dbReference type="HOGENOM" id="CLU_051314_0_2_1"/>
<dbReference type="Gene3D" id="1.20.120.1760">
    <property type="match status" value="1"/>
</dbReference>
<evidence type="ECO:0000256" key="4">
    <source>
        <dbReference type="ARBA" id="ARBA00022692"/>
    </source>
</evidence>
<keyword evidence="7 11" id="KW-0472">Membrane</keyword>
<keyword evidence="9" id="KW-1208">Phospholipid metabolism</keyword>
<dbReference type="PANTHER" id="PTHR14269">
    <property type="entry name" value="CDP-DIACYLGLYCEROL--GLYCEROL-3-PHOSPHATE 3-PHOSPHATIDYLTRANSFERASE-RELATED"/>
    <property type="match status" value="1"/>
</dbReference>
<evidence type="ECO:0000256" key="10">
    <source>
        <dbReference type="RuleBase" id="RU003750"/>
    </source>
</evidence>
<dbReference type="KEGG" id="tdl:TDEL_0C02300"/>
<dbReference type="GO" id="GO:0006873">
    <property type="term" value="P:intracellular monoatomic ion homeostasis"/>
    <property type="evidence" value="ECO:0007669"/>
    <property type="project" value="EnsemblFungi"/>
</dbReference>
<dbReference type="InParanoid" id="G8ZRH7"/>
<dbReference type="FunCoup" id="G8ZRH7">
    <property type="interactions" value="395"/>
</dbReference>
<dbReference type="PROSITE" id="PS00379">
    <property type="entry name" value="CDP_ALCOHOL_P_TRANSF"/>
    <property type="match status" value="1"/>
</dbReference>
<sequence length="265" mass="29887">MLLLTPRASSVLKPTLLLRYPRFGASRITCRLHVRGITSDIKQTTLKTSVFTLPNILTMTRIGCTPFICHYILTNNLTPALGLFAYSCVTDFLDGYIARKYKLKSVAGTILDPLADKLLMIATTISLAFPPGPQLIPLPIAGLILGRDVLLGISALYFRYASMRQKYSTISWSSYWDFFHYPSAEVKPTQISKYNTFFQMIYLGFGVIMLIFNNEESKKEDEEKTGSFNKLSQYFSWMGYFVAATTVLSGSSYVFSKDAVKFLKK</sequence>
<evidence type="ECO:0000256" key="7">
    <source>
        <dbReference type="ARBA" id="ARBA00023136"/>
    </source>
</evidence>
<evidence type="ECO:0000256" key="5">
    <source>
        <dbReference type="ARBA" id="ARBA00022989"/>
    </source>
</evidence>
<dbReference type="GO" id="GO:0032049">
    <property type="term" value="P:cardiolipin biosynthetic process"/>
    <property type="evidence" value="ECO:0007669"/>
    <property type="project" value="TreeGrafter"/>
</dbReference>
<dbReference type="GO" id="GO:0005739">
    <property type="term" value="C:mitochondrion"/>
    <property type="evidence" value="ECO:0007669"/>
    <property type="project" value="TreeGrafter"/>
</dbReference>
<gene>
    <name evidence="12" type="primary">TDEL0C02300</name>
    <name evidence="12" type="ORF">TDEL_0C02300</name>
</gene>
<comment type="similarity">
    <text evidence="10">Belongs to the CDP-alcohol phosphatidyltransferase class-I family.</text>
</comment>
<proteinExistence type="inferred from homology"/>
<keyword evidence="6" id="KW-0443">Lipid metabolism</keyword>
<keyword evidence="3 10" id="KW-0808">Transferase</keyword>
<feature type="transmembrane region" description="Helical" evidence="11">
    <location>
        <begin position="234"/>
        <end position="255"/>
    </location>
</feature>
<evidence type="ECO:0000313" key="13">
    <source>
        <dbReference type="Proteomes" id="UP000005627"/>
    </source>
</evidence>
<feature type="transmembrane region" description="Helical" evidence="11">
    <location>
        <begin position="135"/>
        <end position="158"/>
    </location>
</feature>
<dbReference type="PANTHER" id="PTHR14269:SF60">
    <property type="entry name" value="CARDIOLIPIN SYNTHASE (CMP-FORMING)"/>
    <property type="match status" value="1"/>
</dbReference>
<dbReference type="GO" id="GO:0043337">
    <property type="term" value="F:cardiolipin synthase (CMP-forming)"/>
    <property type="evidence" value="ECO:0007669"/>
    <property type="project" value="EnsemblFungi"/>
</dbReference>
<evidence type="ECO:0000256" key="9">
    <source>
        <dbReference type="ARBA" id="ARBA00023264"/>
    </source>
</evidence>
<name>G8ZRH7_TORDE</name>
<reference evidence="12 13" key="1">
    <citation type="journal article" date="2011" name="Proc. Natl. Acad. Sci. U.S.A.">
        <title>Evolutionary erosion of yeast sex chromosomes by mating-type switching accidents.</title>
        <authorList>
            <person name="Gordon J.L."/>
            <person name="Armisen D."/>
            <person name="Proux-Wera E."/>
            <person name="Oheigeartaigh S.S."/>
            <person name="Byrne K.P."/>
            <person name="Wolfe K.H."/>
        </authorList>
    </citation>
    <scope>NUCLEOTIDE SEQUENCE [LARGE SCALE GENOMIC DNA]</scope>
    <source>
        <strain evidence="13">ATCC 10662 / CBS 1146 / NBRC 0425 / NCYC 2629 / NRRL Y-866</strain>
    </source>
</reference>
<dbReference type="Proteomes" id="UP000005627">
    <property type="component" value="Chromosome 3"/>
</dbReference>